<dbReference type="Proteomes" id="UP000619260">
    <property type="component" value="Unassembled WGS sequence"/>
</dbReference>
<gene>
    <name evidence="3" type="ORF">Val02_13620</name>
</gene>
<evidence type="ECO:0000259" key="2">
    <source>
        <dbReference type="Pfam" id="PF26571"/>
    </source>
</evidence>
<keyword evidence="4" id="KW-1185">Reference proteome</keyword>
<evidence type="ECO:0000313" key="3">
    <source>
        <dbReference type="EMBL" id="GIJ44476.1"/>
    </source>
</evidence>
<dbReference type="InterPro" id="IPR058593">
    <property type="entry name" value="ARB_07466-like_C"/>
</dbReference>
<feature type="compositionally biased region" description="Basic and acidic residues" evidence="1">
    <location>
        <begin position="123"/>
        <end position="133"/>
    </location>
</feature>
<dbReference type="EMBL" id="BOPF01000004">
    <property type="protein sequence ID" value="GIJ44476.1"/>
    <property type="molecule type" value="Genomic_DNA"/>
</dbReference>
<dbReference type="Pfam" id="PF26571">
    <property type="entry name" value="VldE"/>
    <property type="match status" value="1"/>
</dbReference>
<sequence>MKAALDAANRAFVEAQATLEASRKRQSDLQAQVDTTAQRLTLAEGAAQQIADHAYRSTRLRTASALLNSADPDAFYDRATAIQGVASINDKQIRNFRKQRQELADAKAAVDAEVKLQEQQLAEMDKRKKDAEKAVAQVGGGSTSGPSGSSASAQPAPRNPDGSWPKESCSVKPDPTTKNGCLTPRTNHARLQAVAAGFNHYTACYRSAEDGGEHPRGRACDFAADETGFQNVAASGSDKDYGDRLATYFINNSSKLAVLYVIWYNRIWQSATGNWKAYNGGGDPASNHTNHVHLSVL</sequence>
<evidence type="ECO:0000256" key="1">
    <source>
        <dbReference type="SAM" id="MobiDB-lite"/>
    </source>
</evidence>
<dbReference type="RefSeq" id="WP_239152492.1">
    <property type="nucleotide sequence ID" value="NZ_BOPF01000004.1"/>
</dbReference>
<protein>
    <recommendedName>
        <fullName evidence="2">ARB-07466-like C-terminal domain-containing protein</fullName>
    </recommendedName>
</protein>
<name>A0A8J3YG88_9ACTN</name>
<feature type="region of interest" description="Disordered" evidence="1">
    <location>
        <begin position="123"/>
        <end position="184"/>
    </location>
</feature>
<accession>A0A8J3YG88</accession>
<dbReference type="AlphaFoldDB" id="A0A8J3YG88"/>
<reference evidence="3" key="1">
    <citation type="submission" date="2021-01" db="EMBL/GenBank/DDBJ databases">
        <title>Whole genome shotgun sequence of Virgisporangium aliadipatigenens NBRC 105644.</title>
        <authorList>
            <person name="Komaki H."/>
            <person name="Tamura T."/>
        </authorList>
    </citation>
    <scope>NUCLEOTIDE SEQUENCE</scope>
    <source>
        <strain evidence="3">NBRC 105644</strain>
    </source>
</reference>
<dbReference type="Gene3D" id="6.10.250.3150">
    <property type="match status" value="1"/>
</dbReference>
<organism evidence="3 4">
    <name type="scientific">Virgisporangium aliadipatigenens</name>
    <dbReference type="NCBI Taxonomy" id="741659"/>
    <lineage>
        <taxon>Bacteria</taxon>
        <taxon>Bacillati</taxon>
        <taxon>Actinomycetota</taxon>
        <taxon>Actinomycetes</taxon>
        <taxon>Micromonosporales</taxon>
        <taxon>Micromonosporaceae</taxon>
        <taxon>Virgisporangium</taxon>
    </lineage>
</organism>
<feature type="domain" description="ARB-07466-like C-terminal" evidence="2">
    <location>
        <begin position="179"/>
        <end position="289"/>
    </location>
</feature>
<evidence type="ECO:0000313" key="4">
    <source>
        <dbReference type="Proteomes" id="UP000619260"/>
    </source>
</evidence>
<feature type="compositionally biased region" description="Low complexity" evidence="1">
    <location>
        <begin position="144"/>
        <end position="156"/>
    </location>
</feature>
<proteinExistence type="predicted"/>
<comment type="caution">
    <text evidence="3">The sequence shown here is derived from an EMBL/GenBank/DDBJ whole genome shotgun (WGS) entry which is preliminary data.</text>
</comment>